<comment type="caution">
    <text evidence="2">The sequence shown here is derived from an EMBL/GenBank/DDBJ whole genome shotgun (WGS) entry which is preliminary data.</text>
</comment>
<dbReference type="STRING" id="1497020.DO97_06010"/>
<feature type="transmembrane region" description="Helical" evidence="1">
    <location>
        <begin position="21"/>
        <end position="44"/>
    </location>
</feature>
<proteinExistence type="predicted"/>
<feature type="transmembrane region" description="Helical" evidence="1">
    <location>
        <begin position="56"/>
        <end position="74"/>
    </location>
</feature>
<dbReference type="AlphaFoldDB" id="A0A098TPU5"/>
<sequence length="75" mass="8472">MGILQKRLGCLQRILDIFDGGRLMPLAVLVLLLASGGLLTKVLIVWPLSWLEWLQVPGWLSLGLLFFVFSWCFAE</sequence>
<keyword evidence="1" id="KW-1133">Transmembrane helix</keyword>
<keyword evidence="3" id="KW-1185">Reference proteome</keyword>
<evidence type="ECO:0000313" key="2">
    <source>
        <dbReference type="EMBL" id="KGF73902.1"/>
    </source>
</evidence>
<accession>A0A098TPU5</accession>
<gene>
    <name evidence="2" type="ORF">DO97_06010</name>
</gene>
<organism evidence="2 3">
    <name type="scientific">Neosynechococcus sphagnicola sy1</name>
    <dbReference type="NCBI Taxonomy" id="1497020"/>
    <lineage>
        <taxon>Bacteria</taxon>
        <taxon>Bacillati</taxon>
        <taxon>Cyanobacteriota</taxon>
        <taxon>Cyanophyceae</taxon>
        <taxon>Neosynechococcales</taxon>
        <taxon>Neosynechococcaceae</taxon>
        <taxon>Neosynechococcus</taxon>
    </lineage>
</organism>
<evidence type="ECO:0000256" key="1">
    <source>
        <dbReference type="SAM" id="Phobius"/>
    </source>
</evidence>
<dbReference type="EMBL" id="JJML01000002">
    <property type="protein sequence ID" value="KGF73902.1"/>
    <property type="molecule type" value="Genomic_DNA"/>
</dbReference>
<name>A0A098TPU5_9CYAN</name>
<keyword evidence="1" id="KW-0472">Membrane</keyword>
<protein>
    <submittedName>
        <fullName evidence="2">Uncharacterized protein</fullName>
    </submittedName>
</protein>
<evidence type="ECO:0000313" key="3">
    <source>
        <dbReference type="Proteomes" id="UP000030170"/>
    </source>
</evidence>
<dbReference type="Proteomes" id="UP000030170">
    <property type="component" value="Unassembled WGS sequence"/>
</dbReference>
<reference evidence="2 3" key="1">
    <citation type="journal article" date="2014" name="Mol. Ecol.">
        <title>Evolution of Synechococcus.</title>
        <authorList>
            <person name="Dvorak P."/>
            <person name="Casamatta D."/>
            <person name="Hasler P."/>
            <person name="Poulickova A."/>
            <person name="Ondrej V."/>
            <person name="Sanges R."/>
        </authorList>
    </citation>
    <scope>NUCLEOTIDE SEQUENCE [LARGE SCALE GENOMIC DNA]</scope>
    <source>
        <strain evidence="2 3">CAUP A 1101</strain>
    </source>
</reference>
<keyword evidence="1" id="KW-0812">Transmembrane</keyword>